<dbReference type="AlphaFoldDB" id="A0ABD0KQC3"/>
<accession>A0ABD0KQC3</accession>
<evidence type="ECO:0000313" key="2">
    <source>
        <dbReference type="Proteomes" id="UP001519460"/>
    </source>
</evidence>
<name>A0ABD0KQC3_9CAEN</name>
<reference evidence="1 2" key="1">
    <citation type="journal article" date="2023" name="Sci. Data">
        <title>Genome assembly of the Korean intertidal mud-creeper Batillaria attramentaria.</title>
        <authorList>
            <person name="Patra A.K."/>
            <person name="Ho P.T."/>
            <person name="Jun S."/>
            <person name="Lee S.J."/>
            <person name="Kim Y."/>
            <person name="Won Y.J."/>
        </authorList>
    </citation>
    <scope>NUCLEOTIDE SEQUENCE [LARGE SCALE GENOMIC DNA]</scope>
    <source>
        <strain evidence="1">Wonlab-2016</strain>
    </source>
</reference>
<comment type="caution">
    <text evidence="1">The sequence shown here is derived from an EMBL/GenBank/DDBJ whole genome shotgun (WGS) entry which is preliminary data.</text>
</comment>
<evidence type="ECO:0000313" key="1">
    <source>
        <dbReference type="EMBL" id="KAK7489156.1"/>
    </source>
</evidence>
<dbReference type="Proteomes" id="UP001519460">
    <property type="component" value="Unassembled WGS sequence"/>
</dbReference>
<organism evidence="1 2">
    <name type="scientific">Batillaria attramentaria</name>
    <dbReference type="NCBI Taxonomy" id="370345"/>
    <lineage>
        <taxon>Eukaryota</taxon>
        <taxon>Metazoa</taxon>
        <taxon>Spiralia</taxon>
        <taxon>Lophotrochozoa</taxon>
        <taxon>Mollusca</taxon>
        <taxon>Gastropoda</taxon>
        <taxon>Caenogastropoda</taxon>
        <taxon>Sorbeoconcha</taxon>
        <taxon>Cerithioidea</taxon>
        <taxon>Batillariidae</taxon>
        <taxon>Batillaria</taxon>
    </lineage>
</organism>
<protein>
    <submittedName>
        <fullName evidence="1">Uncharacterized protein</fullName>
    </submittedName>
</protein>
<dbReference type="EMBL" id="JACVVK020000141">
    <property type="protein sequence ID" value="KAK7489156.1"/>
    <property type="molecule type" value="Genomic_DNA"/>
</dbReference>
<gene>
    <name evidence="1" type="ORF">BaRGS_00019534</name>
</gene>
<sequence length="72" mass="8692">MIATFVMLTQERQNQPMVGGGRNMGMGGYNPYNPYQRCKPLYYRCYSDWECCSGECDDYMRQCVYDNDWWWD</sequence>
<proteinExistence type="predicted"/>
<keyword evidence="2" id="KW-1185">Reference proteome</keyword>